<dbReference type="Pfam" id="PF00201">
    <property type="entry name" value="UDPGT"/>
    <property type="match status" value="1"/>
</dbReference>
<dbReference type="CDD" id="cd03784">
    <property type="entry name" value="GT1_Gtf-like"/>
    <property type="match status" value="1"/>
</dbReference>
<feature type="signal peptide" evidence="6">
    <location>
        <begin position="1"/>
        <end position="29"/>
    </location>
</feature>
<dbReference type="AlphaFoldDB" id="A0A438DIL9"/>
<comment type="caution">
    <text evidence="7">The sequence shown here is derived from an EMBL/GenBank/DDBJ whole genome shotgun (WGS) entry which is preliminary data.</text>
</comment>
<dbReference type="EC" id="2.4.1.-" evidence="5"/>
<evidence type="ECO:0000313" key="7">
    <source>
        <dbReference type="EMBL" id="RVW35317.1"/>
    </source>
</evidence>
<dbReference type="PANTHER" id="PTHR11926:SF1560">
    <property type="entry name" value="UDP-GLYCOSYLTRANSFERASE 74E1-RELATED"/>
    <property type="match status" value="1"/>
</dbReference>
<accession>A0A438DIL9</accession>
<sequence>MGKHIGVLAFPFASHPLTLLGLVRRLASAAPDAKFSFFSTANSNSFLFSARSPGGVLGNLKPYDVPDGVPVGHVLSGNPAEGDGLFLKEAPANFKRAMEVAVAETGRKISCLVTDALLWFAADMAEEMGVPWVPFWIAGLSALSAHLHTDVIRQMNGLIPALLLKIYLCSGVIFYAIAGHEDQTLNFIPGLSAMTFQDLPGEIASGNLDSTPSLMLHKMGLTLPRATAIVANSFEELDPVVATHLKSKLPKLLCVAPSALTSSPDELNSDVNGCLSWLDKQKAKSVAYISFGSMLAPSPDEHVALAETLQATGVAFLWSIKDNLKKYLPEGFLERTSGNGKVVPWAPQIRVLAHPSVGVHITHGGWNSVMESIAGEVPMICRPFWADNTLNSRAIEDVWGIGVGVPGGVLTKNGLKVALEQVLGQQGRMTEKIGVLKKLWTRATEPNGSSTQNFRTLSKIVTNE</sequence>
<dbReference type="GO" id="GO:0008194">
    <property type="term" value="F:UDP-glycosyltransferase activity"/>
    <property type="evidence" value="ECO:0007669"/>
    <property type="project" value="InterPro"/>
</dbReference>
<evidence type="ECO:0000256" key="4">
    <source>
        <dbReference type="RuleBase" id="RU003718"/>
    </source>
</evidence>
<dbReference type="InterPro" id="IPR002213">
    <property type="entry name" value="UDP_glucos_trans"/>
</dbReference>
<name>A0A438DIL9_VITVI</name>
<dbReference type="Gene3D" id="3.40.50.2000">
    <property type="entry name" value="Glycogen Phosphorylase B"/>
    <property type="match status" value="2"/>
</dbReference>
<gene>
    <name evidence="7" type="primary">FGT_5</name>
    <name evidence="7" type="ORF">CK203_098691</name>
</gene>
<comment type="similarity">
    <text evidence="1 4">Belongs to the UDP-glycosyltransferase family.</text>
</comment>
<dbReference type="PANTHER" id="PTHR11926">
    <property type="entry name" value="GLUCOSYL/GLUCURONOSYL TRANSFERASES"/>
    <property type="match status" value="1"/>
</dbReference>
<dbReference type="FunFam" id="3.40.50.2000:FF:000129">
    <property type="entry name" value="Glycosyltransferase"/>
    <property type="match status" value="1"/>
</dbReference>
<dbReference type="Proteomes" id="UP000288805">
    <property type="component" value="Unassembled WGS sequence"/>
</dbReference>
<keyword evidence="3 4" id="KW-0808">Transferase</keyword>
<protein>
    <recommendedName>
        <fullName evidence="5">Glycosyltransferase</fullName>
        <ecNumber evidence="5">2.4.1.-</ecNumber>
    </recommendedName>
</protein>
<reference evidence="7 8" key="1">
    <citation type="journal article" date="2018" name="PLoS Genet.">
        <title>Population sequencing reveals clonal diversity and ancestral inbreeding in the grapevine cultivar Chardonnay.</title>
        <authorList>
            <person name="Roach M.J."/>
            <person name="Johnson D.L."/>
            <person name="Bohlmann J."/>
            <person name="van Vuuren H.J."/>
            <person name="Jones S.J."/>
            <person name="Pretorius I.S."/>
            <person name="Schmidt S.A."/>
            <person name="Borneman A.R."/>
        </authorList>
    </citation>
    <scope>NUCLEOTIDE SEQUENCE [LARGE SCALE GENOMIC DNA]</scope>
    <source>
        <strain evidence="8">cv. Chardonnay</strain>
        <tissue evidence="7">Leaf</tissue>
    </source>
</reference>
<evidence type="ECO:0000256" key="6">
    <source>
        <dbReference type="SAM" id="SignalP"/>
    </source>
</evidence>
<evidence type="ECO:0000256" key="2">
    <source>
        <dbReference type="ARBA" id="ARBA00022676"/>
    </source>
</evidence>
<dbReference type="PROSITE" id="PS00375">
    <property type="entry name" value="UDPGT"/>
    <property type="match status" value="1"/>
</dbReference>
<evidence type="ECO:0000313" key="8">
    <source>
        <dbReference type="Proteomes" id="UP000288805"/>
    </source>
</evidence>
<organism evidence="7 8">
    <name type="scientific">Vitis vinifera</name>
    <name type="common">Grape</name>
    <dbReference type="NCBI Taxonomy" id="29760"/>
    <lineage>
        <taxon>Eukaryota</taxon>
        <taxon>Viridiplantae</taxon>
        <taxon>Streptophyta</taxon>
        <taxon>Embryophyta</taxon>
        <taxon>Tracheophyta</taxon>
        <taxon>Spermatophyta</taxon>
        <taxon>Magnoliopsida</taxon>
        <taxon>eudicotyledons</taxon>
        <taxon>Gunneridae</taxon>
        <taxon>Pentapetalae</taxon>
        <taxon>rosids</taxon>
        <taxon>Vitales</taxon>
        <taxon>Vitaceae</taxon>
        <taxon>Viteae</taxon>
        <taxon>Vitis</taxon>
    </lineage>
</organism>
<dbReference type="GO" id="GO:0016758">
    <property type="term" value="F:hexosyltransferase activity"/>
    <property type="evidence" value="ECO:0007669"/>
    <property type="project" value="UniProtKB-ARBA"/>
</dbReference>
<dbReference type="EMBL" id="QGNW01001608">
    <property type="protein sequence ID" value="RVW35317.1"/>
    <property type="molecule type" value="Genomic_DNA"/>
</dbReference>
<keyword evidence="2 4" id="KW-0328">Glycosyltransferase</keyword>
<feature type="chain" id="PRO_5019358378" description="Glycosyltransferase" evidence="6">
    <location>
        <begin position="30"/>
        <end position="464"/>
    </location>
</feature>
<evidence type="ECO:0000256" key="3">
    <source>
        <dbReference type="ARBA" id="ARBA00022679"/>
    </source>
</evidence>
<dbReference type="SUPFAM" id="SSF53756">
    <property type="entry name" value="UDP-Glycosyltransferase/glycogen phosphorylase"/>
    <property type="match status" value="1"/>
</dbReference>
<dbReference type="InterPro" id="IPR035595">
    <property type="entry name" value="UDP_glycos_trans_CS"/>
</dbReference>
<evidence type="ECO:0000256" key="5">
    <source>
        <dbReference type="RuleBase" id="RU362057"/>
    </source>
</evidence>
<evidence type="ECO:0000256" key="1">
    <source>
        <dbReference type="ARBA" id="ARBA00009995"/>
    </source>
</evidence>
<keyword evidence="6" id="KW-0732">Signal</keyword>
<dbReference type="FunFam" id="3.40.50.2000:FF:000056">
    <property type="entry name" value="Glycosyltransferase"/>
    <property type="match status" value="1"/>
</dbReference>
<proteinExistence type="inferred from homology"/>